<evidence type="ECO:0000313" key="2">
    <source>
        <dbReference type="Proteomes" id="UP000822688"/>
    </source>
</evidence>
<dbReference type="EMBL" id="CM026429">
    <property type="protein sequence ID" value="KAG0563141.1"/>
    <property type="molecule type" value="Genomic_DNA"/>
</dbReference>
<proteinExistence type="predicted"/>
<protein>
    <submittedName>
        <fullName evidence="1">Uncharacterized protein</fullName>
    </submittedName>
</protein>
<dbReference type="AlphaFoldDB" id="A0A8T0GTV2"/>
<gene>
    <name evidence="1" type="ORF">KC19_8G007200</name>
</gene>
<name>A0A8T0GTV2_CERPU</name>
<comment type="caution">
    <text evidence="1">The sequence shown here is derived from an EMBL/GenBank/DDBJ whole genome shotgun (WGS) entry which is preliminary data.</text>
</comment>
<sequence>MGVNDGVVMEVVELFGVEYIHVDICCCSTLIAEGISWVMHACMHAIAIAIAGTTECIGGSSQFVFQVCLLDSGFRFVCCNRRTYSCGFGACELCSAAGKLRVRSYQRRVFRTGEAGHGLDNMTKGERGAPGISSVTLDCYFFFLNCRQSTVAQCRSHCIAREVVGGSCGVGNLRLRF</sequence>
<reference evidence="1" key="1">
    <citation type="submission" date="2020-06" db="EMBL/GenBank/DDBJ databases">
        <title>WGS assembly of Ceratodon purpureus strain R40.</title>
        <authorList>
            <person name="Carey S.B."/>
            <person name="Jenkins J."/>
            <person name="Shu S."/>
            <person name="Lovell J.T."/>
            <person name="Sreedasyam A."/>
            <person name="Maumus F."/>
            <person name="Tiley G.P."/>
            <person name="Fernandez-Pozo N."/>
            <person name="Barry K."/>
            <person name="Chen C."/>
            <person name="Wang M."/>
            <person name="Lipzen A."/>
            <person name="Daum C."/>
            <person name="Saski C.A."/>
            <person name="Payton A.C."/>
            <person name="Mcbreen J.C."/>
            <person name="Conrad R.E."/>
            <person name="Kollar L.M."/>
            <person name="Olsson S."/>
            <person name="Huttunen S."/>
            <person name="Landis J.B."/>
            <person name="Wickett N.J."/>
            <person name="Johnson M.G."/>
            <person name="Rensing S.A."/>
            <person name="Grimwood J."/>
            <person name="Schmutz J."/>
            <person name="Mcdaniel S.F."/>
        </authorList>
    </citation>
    <scope>NUCLEOTIDE SEQUENCE</scope>
    <source>
        <strain evidence="1">R40</strain>
    </source>
</reference>
<organism evidence="1 2">
    <name type="scientific">Ceratodon purpureus</name>
    <name type="common">Fire moss</name>
    <name type="synonym">Dicranum purpureum</name>
    <dbReference type="NCBI Taxonomy" id="3225"/>
    <lineage>
        <taxon>Eukaryota</taxon>
        <taxon>Viridiplantae</taxon>
        <taxon>Streptophyta</taxon>
        <taxon>Embryophyta</taxon>
        <taxon>Bryophyta</taxon>
        <taxon>Bryophytina</taxon>
        <taxon>Bryopsida</taxon>
        <taxon>Dicranidae</taxon>
        <taxon>Pseudoditrichales</taxon>
        <taxon>Ditrichaceae</taxon>
        <taxon>Ceratodon</taxon>
    </lineage>
</organism>
<accession>A0A8T0GTV2</accession>
<keyword evidence="2" id="KW-1185">Reference proteome</keyword>
<dbReference type="Proteomes" id="UP000822688">
    <property type="component" value="Chromosome 8"/>
</dbReference>
<evidence type="ECO:0000313" key="1">
    <source>
        <dbReference type="EMBL" id="KAG0563141.1"/>
    </source>
</evidence>